<reference evidence="1 2" key="1">
    <citation type="submission" date="2017-11" db="EMBL/GenBank/DDBJ databases">
        <title>Complete genome of a free-living desiccation-tolerant cyanobacterium and its photosynthetic adaptation to extreme terrestrial habitat.</title>
        <authorList>
            <person name="Shang J."/>
        </authorList>
    </citation>
    <scope>NUCLEOTIDE SEQUENCE [LARGE SCALE GENOMIC DNA]</scope>
    <source>
        <strain evidence="1 2">CCNUN1</strain>
        <plasmid evidence="2">pnfsy08</plasmid>
    </source>
</reference>
<gene>
    <name evidence="1" type="ORF">COO91_10625</name>
</gene>
<keyword evidence="2" id="KW-1185">Reference proteome</keyword>
<evidence type="ECO:0000313" key="2">
    <source>
        <dbReference type="Proteomes" id="UP000232003"/>
    </source>
</evidence>
<geneLocation type="plasmid" evidence="2">
    <name>pnfsy08</name>
</geneLocation>
<organism evidence="1 2">
    <name type="scientific">Nostoc flagelliforme CCNUN1</name>
    <dbReference type="NCBI Taxonomy" id="2038116"/>
    <lineage>
        <taxon>Bacteria</taxon>
        <taxon>Bacillati</taxon>
        <taxon>Cyanobacteriota</taxon>
        <taxon>Cyanophyceae</taxon>
        <taxon>Nostocales</taxon>
        <taxon>Nostocaceae</taxon>
        <taxon>Nostoc</taxon>
    </lineage>
</organism>
<proteinExistence type="predicted"/>
<dbReference type="Proteomes" id="UP000232003">
    <property type="component" value="Plasmid pNFSY08"/>
</dbReference>
<dbReference type="KEGG" id="nfl:COO91_10625"/>
<dbReference type="EMBL" id="CP024793">
    <property type="protein sequence ID" value="AUB44402.1"/>
    <property type="molecule type" value="Genomic_DNA"/>
</dbReference>
<accession>A0A2K8T9Q5</accession>
<protein>
    <submittedName>
        <fullName evidence="1">Uncharacterized protein</fullName>
    </submittedName>
</protein>
<dbReference type="AlphaFoldDB" id="A0A2K8T9Q5"/>
<name>A0A2K8T9Q5_9NOSO</name>
<evidence type="ECO:0000313" key="1">
    <source>
        <dbReference type="EMBL" id="AUB44402.1"/>
    </source>
</evidence>
<sequence length="37" mass="4174">MKKSAPGKNAQTQVLKDFSPRDAFVLRSLPVQPRFKS</sequence>
<keyword evidence="1" id="KW-0614">Plasmid</keyword>